<sequence>MRRQFEFNIYSFQIILDSLLLFGQCSSTPMSEDFHPTVTDESLYGDFAEALEHLQHRVVATRSPEEICGGGLLKYCHLLGLRSRPPPTTEGDVDPVECWHWRDPKSDFSDDDPQDMVA</sequence>
<feature type="chain" id="PRO_5035162953" description="Terminal nucleotidyltransferase 5B" evidence="11">
    <location>
        <begin position="28"/>
        <end position="118"/>
    </location>
</feature>
<comment type="subcellular location">
    <subcellularLocation>
        <location evidence="2">Cytoplasm</location>
    </subcellularLocation>
    <subcellularLocation>
        <location evidence="1">Nucleus</location>
    </subcellularLocation>
</comment>
<evidence type="ECO:0000256" key="8">
    <source>
        <dbReference type="ARBA" id="ARBA00039209"/>
    </source>
</evidence>
<evidence type="ECO:0000256" key="7">
    <source>
        <dbReference type="ARBA" id="ARBA00023242"/>
    </source>
</evidence>
<evidence type="ECO:0000256" key="6">
    <source>
        <dbReference type="ARBA" id="ARBA00022679"/>
    </source>
</evidence>
<evidence type="ECO:0000256" key="3">
    <source>
        <dbReference type="ARBA" id="ARBA00007631"/>
    </source>
</evidence>
<dbReference type="GO" id="GO:1990817">
    <property type="term" value="F:poly(A) RNA polymerase activity"/>
    <property type="evidence" value="ECO:0007669"/>
    <property type="project" value="UniProtKB-EC"/>
</dbReference>
<dbReference type="GO" id="GO:0048255">
    <property type="term" value="P:mRNA stabilization"/>
    <property type="evidence" value="ECO:0007669"/>
    <property type="project" value="TreeGrafter"/>
</dbReference>
<feature type="signal peptide" evidence="11">
    <location>
        <begin position="1"/>
        <end position="27"/>
    </location>
</feature>
<keyword evidence="11" id="KW-0732">Signal</keyword>
<gene>
    <name evidence="12" type="ORF">LTLLF_161200</name>
</gene>
<comment type="caution">
    <text evidence="12">The sequence shown here is derived from an EMBL/GenBank/DDBJ whole genome shotgun (WGS) entry which is preliminary data.</text>
</comment>
<protein>
    <recommendedName>
        <fullName evidence="8">Terminal nucleotidyltransferase 5B</fullName>
        <ecNumber evidence="4">2.7.7.19</ecNumber>
    </recommendedName>
    <alternativeName>
        <fullName evidence="9">Non-canonical poly(A) polymerase FAM46B</fullName>
    </alternativeName>
</protein>
<evidence type="ECO:0000256" key="9">
    <source>
        <dbReference type="ARBA" id="ARBA00042089"/>
    </source>
</evidence>
<dbReference type="GO" id="GO:0005634">
    <property type="term" value="C:nucleus"/>
    <property type="evidence" value="ECO:0007669"/>
    <property type="project" value="UniProtKB-SubCell"/>
</dbReference>
<dbReference type="EC" id="2.7.7.19" evidence="4"/>
<dbReference type="Proteomes" id="UP000710432">
    <property type="component" value="Unassembled WGS sequence"/>
</dbReference>
<dbReference type="Pfam" id="PF07984">
    <property type="entry name" value="NTP_transf_7"/>
    <property type="match status" value="1"/>
</dbReference>
<evidence type="ECO:0000313" key="12">
    <source>
        <dbReference type="EMBL" id="KAH0508791.1"/>
    </source>
</evidence>
<dbReference type="GO" id="GO:0005737">
    <property type="term" value="C:cytoplasm"/>
    <property type="evidence" value="ECO:0007669"/>
    <property type="project" value="UniProtKB-SubCell"/>
</dbReference>
<evidence type="ECO:0000256" key="11">
    <source>
        <dbReference type="SAM" id="SignalP"/>
    </source>
</evidence>
<reference evidence="12" key="1">
    <citation type="submission" date="2020-03" db="EMBL/GenBank/DDBJ databases">
        <title>Studies in the Genomics of Life Span.</title>
        <authorList>
            <person name="Glass D."/>
        </authorList>
    </citation>
    <scope>NUCLEOTIDE SEQUENCE</scope>
    <source>
        <strain evidence="12">LTLLF</strain>
        <tissue evidence="12">Muscle</tissue>
    </source>
</reference>
<name>A0A8J6KRP3_MICOH</name>
<evidence type="ECO:0000256" key="2">
    <source>
        <dbReference type="ARBA" id="ARBA00004496"/>
    </source>
</evidence>
<keyword evidence="5" id="KW-0963">Cytoplasm</keyword>
<keyword evidence="6" id="KW-0808">Transferase</keyword>
<dbReference type="PANTHER" id="PTHR12974">
    <property type="entry name" value="PRION-LIKE- Q/N-RICH -DOMAIN-BEARING PROTEIN PROTEIN 44"/>
    <property type="match status" value="1"/>
</dbReference>
<organism evidence="12 13">
    <name type="scientific">Microtus ochrogaster</name>
    <name type="common">Prairie vole</name>
    <dbReference type="NCBI Taxonomy" id="79684"/>
    <lineage>
        <taxon>Eukaryota</taxon>
        <taxon>Metazoa</taxon>
        <taxon>Chordata</taxon>
        <taxon>Craniata</taxon>
        <taxon>Vertebrata</taxon>
        <taxon>Euteleostomi</taxon>
        <taxon>Mammalia</taxon>
        <taxon>Eutheria</taxon>
        <taxon>Euarchontoglires</taxon>
        <taxon>Glires</taxon>
        <taxon>Rodentia</taxon>
        <taxon>Myomorpha</taxon>
        <taxon>Muroidea</taxon>
        <taxon>Cricetidae</taxon>
        <taxon>Arvicolinae</taxon>
        <taxon>Microtus</taxon>
    </lineage>
</organism>
<keyword evidence="7" id="KW-0539">Nucleus</keyword>
<evidence type="ECO:0000256" key="10">
    <source>
        <dbReference type="ARBA" id="ARBA00047933"/>
    </source>
</evidence>
<dbReference type="AlphaFoldDB" id="A0A8J6KRP3"/>
<proteinExistence type="inferred from homology"/>
<dbReference type="InterPro" id="IPR012937">
    <property type="entry name" value="TET5"/>
</dbReference>
<dbReference type="EMBL" id="JAATJU010023100">
    <property type="protein sequence ID" value="KAH0508791.1"/>
    <property type="molecule type" value="Genomic_DNA"/>
</dbReference>
<evidence type="ECO:0000256" key="5">
    <source>
        <dbReference type="ARBA" id="ARBA00022490"/>
    </source>
</evidence>
<comment type="catalytic activity">
    <reaction evidence="10">
        <text>RNA(n) + ATP = RNA(n)-3'-adenine ribonucleotide + diphosphate</text>
        <dbReference type="Rhea" id="RHEA:11332"/>
        <dbReference type="Rhea" id="RHEA-COMP:14527"/>
        <dbReference type="Rhea" id="RHEA-COMP:17347"/>
        <dbReference type="ChEBI" id="CHEBI:30616"/>
        <dbReference type="ChEBI" id="CHEBI:33019"/>
        <dbReference type="ChEBI" id="CHEBI:140395"/>
        <dbReference type="ChEBI" id="CHEBI:173115"/>
        <dbReference type="EC" id="2.7.7.19"/>
    </reaction>
    <physiologicalReaction direction="left-to-right" evidence="10">
        <dbReference type="Rhea" id="RHEA:11333"/>
    </physiologicalReaction>
</comment>
<accession>A0A8J6KRP3</accession>
<evidence type="ECO:0000313" key="13">
    <source>
        <dbReference type="Proteomes" id="UP000710432"/>
    </source>
</evidence>
<comment type="similarity">
    <text evidence="3">Belongs to the TENT family.</text>
</comment>
<evidence type="ECO:0000256" key="1">
    <source>
        <dbReference type="ARBA" id="ARBA00004123"/>
    </source>
</evidence>
<evidence type="ECO:0000256" key="4">
    <source>
        <dbReference type="ARBA" id="ARBA00012388"/>
    </source>
</evidence>
<dbReference type="PANTHER" id="PTHR12974:SF46">
    <property type="entry name" value="TERMINAL NUCLEOTIDYLTRANSFERASE 5B"/>
    <property type="match status" value="1"/>
</dbReference>
<dbReference type="GO" id="GO:0003723">
    <property type="term" value="F:RNA binding"/>
    <property type="evidence" value="ECO:0007669"/>
    <property type="project" value="TreeGrafter"/>
</dbReference>